<evidence type="ECO:0000256" key="3">
    <source>
        <dbReference type="ARBA" id="ARBA00022525"/>
    </source>
</evidence>
<dbReference type="Proteomes" id="UP000594262">
    <property type="component" value="Unplaced"/>
</dbReference>
<comment type="similarity">
    <text evidence="2">Belongs to the peptidase C26 family.</text>
</comment>
<feature type="active site" description="Proton donor" evidence="6">
    <location>
        <position position="257"/>
    </location>
</feature>
<name>A0A7M5XB09_9CNID</name>
<dbReference type="GO" id="GO:0046900">
    <property type="term" value="P:tetrahydrofolylpolyglutamate metabolic process"/>
    <property type="evidence" value="ECO:0007669"/>
    <property type="project" value="TreeGrafter"/>
</dbReference>
<keyword evidence="3" id="KW-0964">Secreted</keyword>
<evidence type="ECO:0000313" key="8">
    <source>
        <dbReference type="EnsemblMetazoa" id="CLYHEMP020417.1"/>
    </source>
</evidence>
<dbReference type="FunFam" id="3.40.50.880:FF:000024">
    <property type="entry name" value="Folate gamma-glutamyl hydrolase"/>
    <property type="match status" value="1"/>
</dbReference>
<organism evidence="8 9">
    <name type="scientific">Clytia hemisphaerica</name>
    <dbReference type="NCBI Taxonomy" id="252671"/>
    <lineage>
        <taxon>Eukaryota</taxon>
        <taxon>Metazoa</taxon>
        <taxon>Cnidaria</taxon>
        <taxon>Hydrozoa</taxon>
        <taxon>Hydroidolina</taxon>
        <taxon>Leptothecata</taxon>
        <taxon>Obeliida</taxon>
        <taxon>Clytiidae</taxon>
        <taxon>Clytia</taxon>
    </lineage>
</organism>
<evidence type="ECO:0000256" key="2">
    <source>
        <dbReference type="ARBA" id="ARBA00011083"/>
    </source>
</evidence>
<dbReference type="PROSITE" id="PS51275">
    <property type="entry name" value="PEPTIDASE_C26_GGH"/>
    <property type="match status" value="1"/>
</dbReference>
<comment type="subcellular location">
    <subcellularLocation>
        <location evidence="1">Secreted</location>
        <location evidence="1">Extracellular space</location>
    </subcellularLocation>
</comment>
<dbReference type="EnsemblMetazoa" id="CLYHEMT020417.1">
    <property type="protein sequence ID" value="CLYHEMP020417.1"/>
    <property type="gene ID" value="CLYHEMG020417"/>
</dbReference>
<dbReference type="Gene3D" id="3.40.50.880">
    <property type="match status" value="1"/>
</dbReference>
<dbReference type="GO" id="GO:0005773">
    <property type="term" value="C:vacuole"/>
    <property type="evidence" value="ECO:0007669"/>
    <property type="project" value="TreeGrafter"/>
</dbReference>
<sequence length="337" mass="38524">MSKSGSRNKFNKTLLRKMDIRWFLLALLSGSLVLSVPVRPEKELNNRPIIAILAQDAPPYYNQSYIAASYVKYLESSGARVVPVPSHYPEEKVEEIFNGVNGVLFPGGGIKWSVSGYYKHAQYFFHKAIEAYDKGDYFPIWGTCLGFQTLHVVAAGDRPSILSKFSASDISLPLEFTNATRNSRMFTGISEEMSKAFQLENITYNHHHYGVSTATYQQENSLKTFFNVLSLNKGLEGKTFISTVEAYNYPIYGTQWHPEKNNFEHNTDEHIPNTFTAIKASQYTANFFVNEARKSQHKFANAKIERDYLIYNYNPVFTGKGEVLPHFEQAYFFNDRD</sequence>
<dbReference type="SUPFAM" id="SSF52317">
    <property type="entry name" value="Class I glutamine amidotransferase-like"/>
    <property type="match status" value="1"/>
</dbReference>
<dbReference type="PANTHER" id="PTHR11315">
    <property type="entry name" value="PROTEASE FAMILY C26 GAMMA-GLUTAMYL HYDROLASE"/>
    <property type="match status" value="1"/>
</dbReference>
<dbReference type="GO" id="GO:0034722">
    <property type="term" value="F:gamma-glutamyl-peptidase activity"/>
    <property type="evidence" value="ECO:0007669"/>
    <property type="project" value="UniProtKB-UniRule"/>
</dbReference>
<dbReference type="AlphaFoldDB" id="A0A7M5XB09"/>
<dbReference type="Pfam" id="PF07722">
    <property type="entry name" value="Peptidase_C26"/>
    <property type="match status" value="1"/>
</dbReference>
<keyword evidence="4" id="KW-0732">Signal</keyword>
<dbReference type="InterPro" id="IPR029062">
    <property type="entry name" value="Class_I_gatase-like"/>
</dbReference>
<keyword evidence="5 7" id="KW-0378">Hydrolase</keyword>
<accession>A0A7M5XB09</accession>
<dbReference type="InterPro" id="IPR011697">
    <property type="entry name" value="Peptidase_C26"/>
</dbReference>
<evidence type="ECO:0000256" key="5">
    <source>
        <dbReference type="ARBA" id="ARBA00022801"/>
    </source>
</evidence>
<dbReference type="EC" id="3.4.19.9" evidence="7"/>
<evidence type="ECO:0000313" key="9">
    <source>
        <dbReference type="Proteomes" id="UP000594262"/>
    </source>
</evidence>
<evidence type="ECO:0000256" key="6">
    <source>
        <dbReference type="PIRSR" id="PIRSR615527-1"/>
    </source>
</evidence>
<dbReference type="PROSITE" id="PS51273">
    <property type="entry name" value="GATASE_TYPE_1"/>
    <property type="match status" value="1"/>
</dbReference>
<proteinExistence type="inferred from homology"/>
<dbReference type="GeneID" id="136822468"/>
<dbReference type="OrthoDB" id="64220at2759"/>
<feature type="active site" description="Nucleophile" evidence="6 7">
    <location>
        <position position="144"/>
    </location>
</feature>
<dbReference type="PANTHER" id="PTHR11315:SF0">
    <property type="entry name" value="FOLATE GAMMA-GLUTAMYL HYDROLASE"/>
    <property type="match status" value="1"/>
</dbReference>
<dbReference type="GO" id="GO:0005576">
    <property type="term" value="C:extracellular region"/>
    <property type="evidence" value="ECO:0007669"/>
    <property type="project" value="UniProtKB-SubCell"/>
</dbReference>
<evidence type="ECO:0000256" key="4">
    <source>
        <dbReference type="ARBA" id="ARBA00022729"/>
    </source>
</evidence>
<protein>
    <recommendedName>
        <fullName evidence="7">folate gamma-glutamyl hydrolase</fullName>
        <ecNumber evidence="7">3.4.19.9</ecNumber>
    </recommendedName>
</protein>
<reference evidence="8" key="1">
    <citation type="submission" date="2021-01" db="UniProtKB">
        <authorList>
            <consortium name="EnsemblMetazoa"/>
        </authorList>
    </citation>
    <scope>IDENTIFICATION</scope>
</reference>
<comment type="catalytic activity">
    <reaction evidence="7">
        <text>(6S)-5,6,7,8-tetrahydrofolyl-(gamma-L-Glu)(n) + (n-1) H2O = (6S)-5,6,7,8-tetrahydrofolate + (n-1) L-glutamate</text>
        <dbReference type="Rhea" id="RHEA:56784"/>
        <dbReference type="Rhea" id="RHEA-COMP:14738"/>
        <dbReference type="ChEBI" id="CHEBI:15377"/>
        <dbReference type="ChEBI" id="CHEBI:29985"/>
        <dbReference type="ChEBI" id="CHEBI:57453"/>
        <dbReference type="ChEBI" id="CHEBI:141005"/>
        <dbReference type="EC" id="3.4.19.9"/>
    </reaction>
</comment>
<dbReference type="RefSeq" id="XP_066934834.1">
    <property type="nucleotide sequence ID" value="XM_067078733.1"/>
</dbReference>
<evidence type="ECO:0000256" key="7">
    <source>
        <dbReference type="PROSITE-ProRule" id="PRU00607"/>
    </source>
</evidence>
<keyword evidence="9" id="KW-1185">Reference proteome</keyword>
<feature type="active site" evidence="7">
    <location>
        <position position="257"/>
    </location>
</feature>
<evidence type="ECO:0000256" key="1">
    <source>
        <dbReference type="ARBA" id="ARBA00004239"/>
    </source>
</evidence>
<dbReference type="InterPro" id="IPR015527">
    <property type="entry name" value="Pept_C26_g-glut_hydrolase"/>
</dbReference>